<dbReference type="EnsemblMetazoa" id="CJA16007a.1">
    <property type="protein sequence ID" value="CJA16007a.1"/>
    <property type="gene ID" value="WBGene00135211"/>
</dbReference>
<dbReference type="Proteomes" id="UP000005237">
    <property type="component" value="Unassembled WGS sequence"/>
</dbReference>
<dbReference type="GO" id="GO:0045202">
    <property type="term" value="C:synapse"/>
    <property type="evidence" value="ECO:0007669"/>
    <property type="project" value="TreeGrafter"/>
</dbReference>
<proteinExistence type="predicted"/>
<keyword evidence="3" id="KW-1185">Reference proteome</keyword>
<dbReference type="AlphaFoldDB" id="A0A8R1DZ78"/>
<protein>
    <submittedName>
        <fullName evidence="2">Uncharacterized protein</fullName>
    </submittedName>
</protein>
<evidence type="ECO:0000313" key="2">
    <source>
        <dbReference type="EnsemblMetazoa" id="CJA16007a.1"/>
    </source>
</evidence>
<feature type="transmembrane region" description="Helical" evidence="1">
    <location>
        <begin position="231"/>
        <end position="253"/>
    </location>
</feature>
<keyword evidence="1" id="KW-1133">Transmembrane helix</keyword>
<sequence length="373" mass="41855">MQGSKFEALNAHNEDVDDELLDSYVQAIVNNESPDFSELSDAQLNILIGRLVELKRAVENEETSVLTGEQEMAVPLDDLEQRDQAILKKDIEQVGEVNQGLENTEHKIVKGKKAQAVTRVDANRVYLKVHLKNEDQLMPLIEFLQNTIAIPNNLYFDDFQFENGQLSMRISRFEGAKPKAEKRIDSVEGVASAVYKRRKDIARLSGADVRETGIGSGDDGSLPVESSERDWLIMPVLFVCAFTVTALGLVAAVQVARNRRHYKDNIQQIAEQLDGKTSFAYQDLCRQRADGGRASKSSSTSSWCEETSAPTIDISTGHVVLNFLQDCLSDPTKIEAQWNGIKDYRNEERTKSKAEKFATQNRTILPCKFYVFS</sequence>
<evidence type="ECO:0000313" key="3">
    <source>
        <dbReference type="Proteomes" id="UP000005237"/>
    </source>
</evidence>
<dbReference type="GO" id="GO:0051046">
    <property type="term" value="P:regulation of secretion"/>
    <property type="evidence" value="ECO:0007669"/>
    <property type="project" value="TreeGrafter"/>
</dbReference>
<name>A0A8R1DZ78_CAEJA</name>
<dbReference type="PANTHER" id="PTHR46106:SF4">
    <property type="entry name" value="IA-2 PROTEIN TYROSINE PHOSPHATASE, ISOFORM C"/>
    <property type="match status" value="1"/>
</dbReference>
<keyword evidence="1" id="KW-0472">Membrane</keyword>
<dbReference type="PANTHER" id="PTHR46106">
    <property type="entry name" value="IA-2 PROTEIN TYROSINE PHOSPHATASE, ISOFORM C"/>
    <property type="match status" value="1"/>
</dbReference>
<evidence type="ECO:0000256" key="1">
    <source>
        <dbReference type="SAM" id="Phobius"/>
    </source>
</evidence>
<reference evidence="3" key="1">
    <citation type="submission" date="2010-08" db="EMBL/GenBank/DDBJ databases">
        <authorList>
            <consortium name="Caenorhabditis japonica Sequencing Consortium"/>
            <person name="Wilson R.K."/>
        </authorList>
    </citation>
    <scope>NUCLEOTIDE SEQUENCE [LARGE SCALE GENOMIC DNA]</scope>
    <source>
        <strain evidence="3">DF5081</strain>
    </source>
</reference>
<dbReference type="GO" id="GO:0030141">
    <property type="term" value="C:secretory granule"/>
    <property type="evidence" value="ECO:0007669"/>
    <property type="project" value="InterPro"/>
</dbReference>
<keyword evidence="1" id="KW-0812">Transmembrane</keyword>
<reference evidence="2" key="2">
    <citation type="submission" date="2022-06" db="UniProtKB">
        <authorList>
            <consortium name="EnsemblMetazoa"/>
        </authorList>
    </citation>
    <scope>IDENTIFICATION</scope>
    <source>
        <strain evidence="2">DF5081</strain>
    </source>
</reference>
<dbReference type="InterPro" id="IPR033522">
    <property type="entry name" value="IA-2/IA-2_beta"/>
</dbReference>
<accession>A0A8R1DZ78</accession>
<organism evidence="2 3">
    <name type="scientific">Caenorhabditis japonica</name>
    <dbReference type="NCBI Taxonomy" id="281687"/>
    <lineage>
        <taxon>Eukaryota</taxon>
        <taxon>Metazoa</taxon>
        <taxon>Ecdysozoa</taxon>
        <taxon>Nematoda</taxon>
        <taxon>Chromadorea</taxon>
        <taxon>Rhabditida</taxon>
        <taxon>Rhabditina</taxon>
        <taxon>Rhabditomorpha</taxon>
        <taxon>Rhabditoidea</taxon>
        <taxon>Rhabditidae</taxon>
        <taxon>Peloderinae</taxon>
        <taxon>Caenorhabditis</taxon>
    </lineage>
</organism>